<dbReference type="EMBL" id="LR743596">
    <property type="protein sequence ID" value="CAA2626571.1"/>
    <property type="molecule type" value="Genomic_DNA"/>
</dbReference>
<sequence length="408" mass="44174">MDAADAGGDGGVPHLVFLPTPGMGHLIPLAEFAKRLVLHHRITATFITGDVFSKSQMALLDRLPRGIENVVLPDVSLDDVPSNAKAETVISVSAVRALPAVRGVLGELKKTTNLVALVSDLFGGFALEVAREFGIRPYIFFTTTGMSLSLFLRLPELDAQTSGEYRDLPDLIRLPGCIPLHGSDLLDPIQDRKNEAYTWLLRQSSRYRLAAGIFLNSFEGLEGGAIRALTADPGNPTIYPVGPLVRNGGEESDRDSSGCVAWLDEQPRGSVLFVSFGSGGTLPLEQLTELALGWRRAGSGSSGFVHSSNDPFAFLPEGFVERTKRLGLVVSSWAPQVKILRHESTGGFLTHCGWNSSLESVVHGVPMIAWPLYAEQKMNAVLLVEDVKVALRPRTGEDGIVGRGRWRK</sequence>
<protein>
    <recommendedName>
        <fullName evidence="5">Glycosyltransferase</fullName>
        <ecNumber evidence="5">2.4.1.-</ecNumber>
    </recommendedName>
</protein>
<evidence type="ECO:0000256" key="2">
    <source>
        <dbReference type="ARBA" id="ARBA00022676"/>
    </source>
</evidence>
<evidence type="ECO:0000256" key="5">
    <source>
        <dbReference type="RuleBase" id="RU362057"/>
    </source>
</evidence>
<gene>
    <name evidence="6" type="ORF">SI7747_09012266</name>
</gene>
<dbReference type="FunFam" id="3.40.50.2000:FF:000054">
    <property type="entry name" value="Glycosyltransferase"/>
    <property type="match status" value="1"/>
</dbReference>
<evidence type="ECO:0000313" key="7">
    <source>
        <dbReference type="Proteomes" id="UP001189122"/>
    </source>
</evidence>
<organism evidence="6">
    <name type="scientific">Spirodela intermedia</name>
    <name type="common">Intermediate duckweed</name>
    <dbReference type="NCBI Taxonomy" id="51605"/>
    <lineage>
        <taxon>Eukaryota</taxon>
        <taxon>Viridiplantae</taxon>
        <taxon>Streptophyta</taxon>
        <taxon>Embryophyta</taxon>
        <taxon>Tracheophyta</taxon>
        <taxon>Spermatophyta</taxon>
        <taxon>Magnoliopsida</taxon>
        <taxon>Liliopsida</taxon>
        <taxon>Araceae</taxon>
        <taxon>Lemnoideae</taxon>
        <taxon>Spirodela</taxon>
    </lineage>
</organism>
<dbReference type="GO" id="GO:0008194">
    <property type="term" value="F:UDP-glycosyltransferase activity"/>
    <property type="evidence" value="ECO:0007669"/>
    <property type="project" value="InterPro"/>
</dbReference>
<keyword evidence="2 4" id="KW-0328">Glycosyltransferase</keyword>
<dbReference type="Pfam" id="PF00201">
    <property type="entry name" value="UDPGT"/>
    <property type="match status" value="1"/>
</dbReference>
<evidence type="ECO:0000313" key="6">
    <source>
        <dbReference type="EMBL" id="CAA2626571.1"/>
    </source>
</evidence>
<reference evidence="6 7" key="1">
    <citation type="submission" date="2019-12" db="EMBL/GenBank/DDBJ databases">
        <authorList>
            <person name="Scholz U."/>
            <person name="Mascher M."/>
            <person name="Fiebig A."/>
        </authorList>
    </citation>
    <scope>NUCLEOTIDE SEQUENCE</scope>
</reference>
<dbReference type="PANTHER" id="PTHR48046:SF6">
    <property type="entry name" value="GLYCOSYLTRANSFERASE"/>
    <property type="match status" value="1"/>
</dbReference>
<proteinExistence type="inferred from homology"/>
<evidence type="ECO:0000256" key="4">
    <source>
        <dbReference type="RuleBase" id="RU003718"/>
    </source>
</evidence>
<keyword evidence="7" id="KW-1185">Reference proteome</keyword>
<accession>A0A7I8J6L1</accession>
<dbReference type="PROSITE" id="PS00375">
    <property type="entry name" value="UDPGT"/>
    <property type="match status" value="1"/>
</dbReference>
<evidence type="ECO:0000256" key="3">
    <source>
        <dbReference type="ARBA" id="ARBA00022679"/>
    </source>
</evidence>
<comment type="similarity">
    <text evidence="1 4">Belongs to the UDP-glycosyltransferase family.</text>
</comment>
<dbReference type="EMBL" id="CACRZD030000009">
    <property type="protein sequence ID" value="CAA6665877.1"/>
    <property type="molecule type" value="Genomic_DNA"/>
</dbReference>
<dbReference type="FunFam" id="3.40.50.2000:FF:000056">
    <property type="entry name" value="Glycosyltransferase"/>
    <property type="match status" value="1"/>
</dbReference>
<dbReference type="Gene3D" id="3.40.50.2000">
    <property type="entry name" value="Glycogen Phosphorylase B"/>
    <property type="match status" value="2"/>
</dbReference>
<dbReference type="InterPro" id="IPR002213">
    <property type="entry name" value="UDP_glucos_trans"/>
</dbReference>
<dbReference type="SUPFAM" id="SSF53756">
    <property type="entry name" value="UDP-Glycosyltransferase/glycogen phosphorylase"/>
    <property type="match status" value="1"/>
</dbReference>
<evidence type="ECO:0000256" key="1">
    <source>
        <dbReference type="ARBA" id="ARBA00009995"/>
    </source>
</evidence>
<dbReference type="Proteomes" id="UP001189122">
    <property type="component" value="Unassembled WGS sequence"/>
</dbReference>
<dbReference type="InterPro" id="IPR035595">
    <property type="entry name" value="UDP_glycos_trans_CS"/>
</dbReference>
<dbReference type="AlphaFoldDB" id="A0A7I8J6L1"/>
<keyword evidence="3 4" id="KW-0808">Transferase</keyword>
<dbReference type="CDD" id="cd03784">
    <property type="entry name" value="GT1_Gtf-like"/>
    <property type="match status" value="1"/>
</dbReference>
<dbReference type="PANTHER" id="PTHR48046">
    <property type="entry name" value="UDP-GLYCOSYLTRANSFERASE 72E1"/>
    <property type="match status" value="1"/>
</dbReference>
<name>A0A7I8J6L1_SPIIN</name>
<dbReference type="EC" id="2.4.1.-" evidence="5"/>